<keyword evidence="3" id="KW-0934">Plastid</keyword>
<name>A0A097KNI1_9CHLO</name>
<comment type="similarity">
    <text evidence="1">Belongs to the ycf20 family.</text>
</comment>
<keyword evidence="2" id="KW-0472">Membrane</keyword>
<evidence type="ECO:0000256" key="1">
    <source>
        <dbReference type="ARBA" id="ARBA00009846"/>
    </source>
</evidence>
<reference evidence="3" key="1">
    <citation type="journal article" date="2014" name="BMC Evol. Biol.">
        <title>Chloroplast phylogenomic analysis resolves deep-level relationships within the green algal class Trebouxiophyceae.</title>
        <authorList>
            <person name="Lemieux C."/>
            <person name="Otis C."/>
            <person name="Turmel M."/>
        </authorList>
    </citation>
    <scope>NUCLEOTIDE SEQUENCE</scope>
</reference>
<dbReference type="GeneID" id="22159935"/>
<feature type="transmembrane region" description="Helical" evidence="2">
    <location>
        <begin position="56"/>
        <end position="78"/>
    </location>
</feature>
<dbReference type="RefSeq" id="YP_009105915.1">
    <property type="nucleotide sequence ID" value="NC_025537.1"/>
</dbReference>
<dbReference type="EMBL" id="KM462876">
    <property type="protein sequence ID" value="AIT94733.1"/>
    <property type="molecule type" value="Genomic_DNA"/>
</dbReference>
<evidence type="ECO:0000313" key="3">
    <source>
        <dbReference type="EMBL" id="AIT94733.1"/>
    </source>
</evidence>
<keyword evidence="2" id="KW-0812">Transmembrane</keyword>
<gene>
    <name evidence="3" type="primary">ycf20</name>
</gene>
<dbReference type="Pfam" id="PF04483">
    <property type="entry name" value="DUF565"/>
    <property type="match status" value="1"/>
</dbReference>
<dbReference type="InterPro" id="IPR007572">
    <property type="entry name" value="Uncharacterised_Ycf20"/>
</dbReference>
<evidence type="ECO:0000256" key="2">
    <source>
        <dbReference type="SAM" id="Phobius"/>
    </source>
</evidence>
<sequence length="124" mass="15063">MTQKIRFAKFIKRFFFETKNKYLFFKKYFSLGIFFLFLGFLLGNIFGTFLNLFRNYLIWDGLIVFFLIFFCEIVNYNIYTKKKKLSHIFTWSLKFPGAILWKFLNYFKIGVLFGFFIDAFKVGS</sequence>
<feature type="transmembrane region" description="Helical" evidence="2">
    <location>
        <begin position="28"/>
        <end position="50"/>
    </location>
</feature>
<dbReference type="AlphaFoldDB" id="A0A097KNI1"/>
<organism evidence="3">
    <name type="scientific">Microthamnion kuetzingianum</name>
    <dbReference type="NCBI Taxonomy" id="34148"/>
    <lineage>
        <taxon>Eukaryota</taxon>
        <taxon>Viridiplantae</taxon>
        <taxon>Chlorophyta</taxon>
        <taxon>core chlorophytes</taxon>
        <taxon>Trebouxiophyceae</taxon>
        <taxon>Microthamniales</taxon>
        <taxon>Microthamniaceae</taxon>
        <taxon>Microthamnion</taxon>
    </lineage>
</organism>
<keyword evidence="3" id="KW-0150">Chloroplast</keyword>
<feature type="transmembrane region" description="Helical" evidence="2">
    <location>
        <begin position="99"/>
        <end position="117"/>
    </location>
</feature>
<accession>A0A097KNI1</accession>
<geneLocation type="chloroplast" evidence="3"/>
<proteinExistence type="inferred from homology"/>
<keyword evidence="2" id="KW-1133">Transmembrane helix</keyword>
<protein>
    <submittedName>
        <fullName evidence="3">Hypothetical chloroplast RF20</fullName>
    </submittedName>
</protein>